<comment type="caution">
    <text evidence="1">The sequence shown here is derived from an EMBL/GenBank/DDBJ whole genome shotgun (WGS) entry which is preliminary data.</text>
</comment>
<accession>A0A4Z2JCE5</accession>
<dbReference type="EMBL" id="SRLO01000011">
    <property type="protein sequence ID" value="TNN87288.1"/>
    <property type="molecule type" value="Genomic_DNA"/>
</dbReference>
<name>A0A4Z2JCE5_9TELE</name>
<protein>
    <submittedName>
        <fullName evidence="1">Uncharacterized protein</fullName>
    </submittedName>
</protein>
<sequence length="130" mass="14322">MTCGGDSHTMTHLLLNVLPGALPGRLGADVDGARLALAIVWDPVDRLKETRDRFRIDAFVVVLTNRVRSGHRGLGMAARLWKEAEHVPSLHEDKFPLPGESPLQPGEVFLGEPIRCGVRGGRIFEFKAFN</sequence>
<keyword evidence="2" id="KW-1185">Reference proteome</keyword>
<evidence type="ECO:0000313" key="1">
    <source>
        <dbReference type="EMBL" id="TNN87288.1"/>
    </source>
</evidence>
<gene>
    <name evidence="1" type="ORF">EYF80_002490</name>
</gene>
<organism evidence="1 2">
    <name type="scientific">Liparis tanakae</name>
    <name type="common">Tanaka's snailfish</name>
    <dbReference type="NCBI Taxonomy" id="230148"/>
    <lineage>
        <taxon>Eukaryota</taxon>
        <taxon>Metazoa</taxon>
        <taxon>Chordata</taxon>
        <taxon>Craniata</taxon>
        <taxon>Vertebrata</taxon>
        <taxon>Euteleostomi</taxon>
        <taxon>Actinopterygii</taxon>
        <taxon>Neopterygii</taxon>
        <taxon>Teleostei</taxon>
        <taxon>Neoteleostei</taxon>
        <taxon>Acanthomorphata</taxon>
        <taxon>Eupercaria</taxon>
        <taxon>Perciformes</taxon>
        <taxon>Cottioidei</taxon>
        <taxon>Cottales</taxon>
        <taxon>Liparidae</taxon>
        <taxon>Liparis</taxon>
    </lineage>
</organism>
<proteinExistence type="predicted"/>
<dbReference type="Proteomes" id="UP000314294">
    <property type="component" value="Unassembled WGS sequence"/>
</dbReference>
<dbReference type="AlphaFoldDB" id="A0A4Z2JCE5"/>
<reference evidence="1 2" key="1">
    <citation type="submission" date="2019-03" db="EMBL/GenBank/DDBJ databases">
        <title>First draft genome of Liparis tanakae, snailfish: a comprehensive survey of snailfish specific genes.</title>
        <authorList>
            <person name="Kim W."/>
            <person name="Song I."/>
            <person name="Jeong J.-H."/>
            <person name="Kim D."/>
            <person name="Kim S."/>
            <person name="Ryu S."/>
            <person name="Song J.Y."/>
            <person name="Lee S.K."/>
        </authorList>
    </citation>
    <scope>NUCLEOTIDE SEQUENCE [LARGE SCALE GENOMIC DNA]</scope>
    <source>
        <tissue evidence="1">Muscle</tissue>
    </source>
</reference>
<evidence type="ECO:0000313" key="2">
    <source>
        <dbReference type="Proteomes" id="UP000314294"/>
    </source>
</evidence>